<dbReference type="Proteomes" id="UP000029095">
    <property type="component" value="Unassembled WGS sequence"/>
</dbReference>
<dbReference type="RefSeq" id="WP_043385726.1">
    <property type="nucleotide sequence ID" value="NZ_KN039950.1"/>
</dbReference>
<dbReference type="EMBL" id="JNFQ01000007">
    <property type="protein sequence ID" value="KFG71365.1"/>
    <property type="molecule type" value="Genomic_DNA"/>
</dbReference>
<proteinExistence type="predicted"/>
<dbReference type="AlphaFoldDB" id="A0A086MR47"/>
<sequence length="134" mass="14672">MREREYLTRAARHPDGHVPGEASARLVEGMLMEGWIYREDRDGFRLEPEEALAFRGRTAWKITPEGRWAALGLRQRVLLAGARTGSLPLACDDVRTKVSMEMHLAEAVGGAVGLTVLGDELVRAFVTSGDGGQP</sequence>
<name>A0A086MR47_9ACTN</name>
<gene>
    <name evidence="1" type="ORF">FM21_34270</name>
</gene>
<dbReference type="HOGENOM" id="CLU_1895040_0_0_11"/>
<evidence type="ECO:0000313" key="1">
    <source>
        <dbReference type="EMBL" id="KFG71365.1"/>
    </source>
</evidence>
<reference evidence="1 2" key="1">
    <citation type="submission" date="2014-05" db="EMBL/GenBank/DDBJ databases">
        <title>Complete genome sequence of the Streptomyces mutabilis TRM45540.</title>
        <authorList>
            <person name="Luo X."/>
            <person name="Zhang L."/>
        </authorList>
    </citation>
    <scope>NUCLEOTIDE SEQUENCE [LARGE SCALE GENOMIC DNA]</scope>
    <source>
        <strain evidence="1 2">TRM45540</strain>
    </source>
</reference>
<comment type="caution">
    <text evidence="1">The sequence shown here is derived from an EMBL/GenBank/DDBJ whole genome shotgun (WGS) entry which is preliminary data.</text>
</comment>
<organism evidence="1 2">
    <name type="scientific">Streptomyces mutabilis</name>
    <dbReference type="NCBI Taxonomy" id="67332"/>
    <lineage>
        <taxon>Bacteria</taxon>
        <taxon>Bacillati</taxon>
        <taxon>Actinomycetota</taxon>
        <taxon>Actinomycetes</taxon>
        <taxon>Kitasatosporales</taxon>
        <taxon>Streptomycetaceae</taxon>
        <taxon>Streptomyces</taxon>
    </lineage>
</organism>
<protein>
    <submittedName>
        <fullName evidence="1">Uncharacterized protein</fullName>
    </submittedName>
</protein>
<accession>A0A086MR47</accession>
<evidence type="ECO:0000313" key="2">
    <source>
        <dbReference type="Proteomes" id="UP000029095"/>
    </source>
</evidence>
<keyword evidence="2" id="KW-1185">Reference proteome</keyword>